<evidence type="ECO:0008006" key="4">
    <source>
        <dbReference type="Google" id="ProtNLM"/>
    </source>
</evidence>
<name>A0A4R7V5J5_9PSEU</name>
<keyword evidence="1" id="KW-0472">Membrane</keyword>
<feature type="transmembrane region" description="Helical" evidence="1">
    <location>
        <begin position="6"/>
        <end position="24"/>
    </location>
</feature>
<comment type="caution">
    <text evidence="2">The sequence shown here is derived from an EMBL/GenBank/DDBJ whole genome shotgun (WGS) entry which is preliminary data.</text>
</comment>
<dbReference type="AlphaFoldDB" id="A0A4R7V5J5"/>
<dbReference type="EMBL" id="SOCP01000014">
    <property type="protein sequence ID" value="TDV44220.1"/>
    <property type="molecule type" value="Genomic_DNA"/>
</dbReference>
<reference evidence="2 3" key="1">
    <citation type="submission" date="2019-03" db="EMBL/GenBank/DDBJ databases">
        <title>Genomic Encyclopedia of Archaeal and Bacterial Type Strains, Phase II (KMG-II): from individual species to whole genera.</title>
        <authorList>
            <person name="Goeker M."/>
        </authorList>
    </citation>
    <scope>NUCLEOTIDE SEQUENCE [LARGE SCALE GENOMIC DNA]</scope>
    <source>
        <strain evidence="2 3">DSM 45499</strain>
    </source>
</reference>
<evidence type="ECO:0000313" key="3">
    <source>
        <dbReference type="Proteomes" id="UP000294927"/>
    </source>
</evidence>
<gene>
    <name evidence="2" type="ORF">CLV71_114129</name>
</gene>
<organism evidence="2 3">
    <name type="scientific">Actinophytocola oryzae</name>
    <dbReference type="NCBI Taxonomy" id="502181"/>
    <lineage>
        <taxon>Bacteria</taxon>
        <taxon>Bacillati</taxon>
        <taxon>Actinomycetota</taxon>
        <taxon>Actinomycetes</taxon>
        <taxon>Pseudonocardiales</taxon>
        <taxon>Pseudonocardiaceae</taxon>
    </lineage>
</organism>
<keyword evidence="3" id="KW-1185">Reference proteome</keyword>
<evidence type="ECO:0000313" key="2">
    <source>
        <dbReference type="EMBL" id="TDV44220.1"/>
    </source>
</evidence>
<dbReference type="Proteomes" id="UP000294927">
    <property type="component" value="Unassembled WGS sequence"/>
</dbReference>
<feature type="transmembrane region" description="Helical" evidence="1">
    <location>
        <begin position="45"/>
        <end position="61"/>
    </location>
</feature>
<keyword evidence="1" id="KW-1133">Transmembrane helix</keyword>
<keyword evidence="1" id="KW-0812">Transmembrane</keyword>
<sequence length="62" mass="6625">MIESTPLRLTLLVVLVAAGVWFVWCGLRSGSGGTTRPAADRISDLAHAIMAVAMIVMIWPMA</sequence>
<protein>
    <recommendedName>
        <fullName evidence="4">DUF5134 domain-containing protein</fullName>
    </recommendedName>
</protein>
<proteinExistence type="predicted"/>
<accession>A0A4R7V5J5</accession>
<evidence type="ECO:0000256" key="1">
    <source>
        <dbReference type="SAM" id="Phobius"/>
    </source>
</evidence>